<name>A0A1I3XFK7_9PROT</name>
<dbReference type="RefSeq" id="WP_092954383.1">
    <property type="nucleotide sequence ID" value="NZ_FOSQ01000001.1"/>
</dbReference>
<gene>
    <name evidence="1" type="ORF">SAMN02745775_101262</name>
</gene>
<keyword evidence="2" id="KW-1185">Reference proteome</keyword>
<protein>
    <submittedName>
        <fullName evidence="1">Uncharacterized protein</fullName>
    </submittedName>
</protein>
<organism evidence="1 2">
    <name type="scientific">Falsiroseomonas stagni DSM 19981</name>
    <dbReference type="NCBI Taxonomy" id="1123062"/>
    <lineage>
        <taxon>Bacteria</taxon>
        <taxon>Pseudomonadati</taxon>
        <taxon>Pseudomonadota</taxon>
        <taxon>Alphaproteobacteria</taxon>
        <taxon>Acetobacterales</taxon>
        <taxon>Roseomonadaceae</taxon>
        <taxon>Falsiroseomonas</taxon>
    </lineage>
</organism>
<dbReference type="OrthoDB" id="7840396at2"/>
<reference evidence="1 2" key="1">
    <citation type="submission" date="2016-10" db="EMBL/GenBank/DDBJ databases">
        <authorList>
            <person name="de Groot N.N."/>
        </authorList>
    </citation>
    <scope>NUCLEOTIDE SEQUENCE [LARGE SCALE GENOMIC DNA]</scope>
    <source>
        <strain evidence="1 2">DSM 19981</strain>
    </source>
</reference>
<dbReference type="AlphaFoldDB" id="A0A1I3XFK7"/>
<accession>A0A1I3XFK7</accession>
<evidence type="ECO:0000313" key="2">
    <source>
        <dbReference type="Proteomes" id="UP000199473"/>
    </source>
</evidence>
<dbReference type="EMBL" id="FOSQ01000001">
    <property type="protein sequence ID" value="SFK18318.1"/>
    <property type="molecule type" value="Genomic_DNA"/>
</dbReference>
<evidence type="ECO:0000313" key="1">
    <source>
        <dbReference type="EMBL" id="SFK18318.1"/>
    </source>
</evidence>
<sequence length="67" mass="7555">MDYRPLFDALTAGQDGRRIVFFNSLTEPAIFGCDLRRFPTTRRTNWHYDCAIALATGALKVDRMSGG</sequence>
<dbReference type="Proteomes" id="UP000199473">
    <property type="component" value="Unassembled WGS sequence"/>
</dbReference>
<proteinExistence type="predicted"/>